<reference evidence="2" key="1">
    <citation type="journal article" date="2011" name="J. Bacteriol.">
        <title>Genome sequences of eight morphologically diverse alphaproteobacteria.</title>
        <authorList>
            <consortium name="US DOE Joint Genome Institute"/>
            <person name="Brown P.J."/>
            <person name="Kysela D.T."/>
            <person name="Buechlein A."/>
            <person name="Hemmerich C."/>
            <person name="Brun Y.V."/>
        </authorList>
    </citation>
    <scope>NUCLEOTIDE SEQUENCE [LARGE SCALE GENOMIC DNA]</scope>
    <source>
        <strain evidence="2">ATCC 51888 / DSM 1869 / NCIB 11706 / TK 0415</strain>
    </source>
</reference>
<dbReference type="EMBL" id="CP002083">
    <property type="protein sequence ID" value="ADJ25104.1"/>
    <property type="molecule type" value="Genomic_DNA"/>
</dbReference>
<dbReference type="STRING" id="582899.Hden_3311"/>
<keyword evidence="2" id="KW-1185">Reference proteome</keyword>
<dbReference type="Proteomes" id="UP000002033">
    <property type="component" value="Chromosome"/>
</dbReference>
<protein>
    <submittedName>
        <fullName evidence="1">Uncharacterized protein</fullName>
    </submittedName>
</protein>
<evidence type="ECO:0000313" key="2">
    <source>
        <dbReference type="Proteomes" id="UP000002033"/>
    </source>
</evidence>
<organism evidence="1 2">
    <name type="scientific">Hyphomicrobium denitrificans (strain ATCC 51888 / DSM 1869 / NCIMB 11706 / TK 0415)</name>
    <dbReference type="NCBI Taxonomy" id="582899"/>
    <lineage>
        <taxon>Bacteria</taxon>
        <taxon>Pseudomonadati</taxon>
        <taxon>Pseudomonadota</taxon>
        <taxon>Alphaproteobacteria</taxon>
        <taxon>Hyphomicrobiales</taxon>
        <taxon>Hyphomicrobiaceae</taxon>
        <taxon>Hyphomicrobium</taxon>
    </lineage>
</organism>
<dbReference type="AlphaFoldDB" id="D8JWZ6"/>
<dbReference type="KEGG" id="hdn:Hden_3311"/>
<sequence>MHADGLYEIALCRHRKPVASAGHALLVCRSGRLFGADARGRIYKGRLRLYAKHAVRKGFLDAIYETPPRVKPRRGTTVDMQSSVSVTGEIDPMARIQLTKLLVGRKTVAVKITYIGPLP</sequence>
<evidence type="ECO:0000313" key="1">
    <source>
        <dbReference type="EMBL" id="ADJ25104.1"/>
    </source>
</evidence>
<name>D8JWZ6_HYPDA</name>
<accession>D8JWZ6</accession>
<gene>
    <name evidence="1" type="ordered locus">Hden_3311</name>
</gene>
<dbReference type="RefSeq" id="WP_013217263.1">
    <property type="nucleotide sequence ID" value="NC_014313.1"/>
</dbReference>
<dbReference type="HOGENOM" id="CLU_2058171_0_0_5"/>
<dbReference type="OrthoDB" id="7932487at2"/>
<proteinExistence type="predicted"/>